<dbReference type="AlphaFoldDB" id="A0A484P7G8"/>
<evidence type="ECO:0000313" key="2">
    <source>
        <dbReference type="EMBL" id="VFR54248.1"/>
    </source>
</evidence>
<dbReference type="EMBL" id="CAADIP010000003">
    <property type="protein sequence ID" value="VFR81619.1"/>
    <property type="molecule type" value="Genomic_DNA"/>
</dbReference>
<name>A0A484P7G8_9ZZZZ</name>
<evidence type="ECO:0000313" key="3">
    <source>
        <dbReference type="EMBL" id="VFR62065.1"/>
    </source>
</evidence>
<protein>
    <submittedName>
        <fullName evidence="1">Uncharacterized protein</fullName>
    </submittedName>
</protein>
<reference evidence="1" key="1">
    <citation type="submission" date="2019-03" db="EMBL/GenBank/DDBJ databases">
        <authorList>
            <person name="Danneels B."/>
        </authorList>
    </citation>
    <scope>NUCLEOTIDE SEQUENCE</scope>
</reference>
<proteinExistence type="predicted"/>
<sequence>MIKEPVGNGLHQIKIAASCSNMFGCQPNEFVAIADYKDFILQLP</sequence>
<evidence type="ECO:0000313" key="5">
    <source>
        <dbReference type="EMBL" id="VFS33452.1"/>
    </source>
</evidence>
<dbReference type="EMBL" id="CAADII010000024">
    <property type="protein sequence ID" value="VFR54248.1"/>
    <property type="molecule type" value="Genomic_DNA"/>
</dbReference>
<evidence type="ECO:0000313" key="4">
    <source>
        <dbReference type="EMBL" id="VFR81619.1"/>
    </source>
</evidence>
<accession>A0A484P7G8</accession>
<dbReference type="EMBL" id="CAADIK010000007">
    <property type="protein sequence ID" value="VFR62065.1"/>
    <property type="molecule type" value="Genomic_DNA"/>
</dbReference>
<dbReference type="EMBL" id="CAADIZ010000068">
    <property type="protein sequence ID" value="VFS33452.1"/>
    <property type="molecule type" value="Genomic_DNA"/>
</dbReference>
<dbReference type="EMBL" id="CAADHY010000015">
    <property type="protein sequence ID" value="VFR21914.1"/>
    <property type="molecule type" value="Genomic_DNA"/>
</dbReference>
<organism evidence="1">
    <name type="scientific">plant metagenome</name>
    <dbReference type="NCBI Taxonomy" id="1297885"/>
    <lineage>
        <taxon>unclassified sequences</taxon>
        <taxon>metagenomes</taxon>
        <taxon>organismal metagenomes</taxon>
    </lineage>
</organism>
<gene>
    <name evidence="1" type="ORF">AMP9_4132</name>
    <name evidence="2" type="ORF">BRI6_4020</name>
    <name evidence="3" type="ORF">BRI9_4080</name>
    <name evidence="4" type="ORF">IVO3_4079</name>
    <name evidence="5" type="ORF">RAN7_4011</name>
</gene>
<evidence type="ECO:0000313" key="1">
    <source>
        <dbReference type="EMBL" id="VFR21914.1"/>
    </source>
</evidence>